<keyword evidence="1" id="KW-0547">Nucleotide-binding</keyword>
<keyword evidence="1 2" id="KW-0808">Transferase</keyword>
<keyword evidence="1" id="KW-0067">ATP-binding</keyword>
<dbReference type="PANTHER" id="PTHR30605">
    <property type="entry name" value="ANHYDRO-N-ACETYLMURAMIC ACID KINASE"/>
    <property type="match status" value="1"/>
</dbReference>
<dbReference type="GO" id="GO:0016773">
    <property type="term" value="F:phosphotransferase activity, alcohol group as acceptor"/>
    <property type="evidence" value="ECO:0007669"/>
    <property type="project" value="UniProtKB-UniRule"/>
</dbReference>
<accession>A0A6B2R4A9</accession>
<name>A0A6B2R4A9_9BURK</name>
<dbReference type="AlphaFoldDB" id="A0A6B2R4A9"/>
<dbReference type="GO" id="GO:0097175">
    <property type="term" value="P:1,6-anhydro-N-acetyl-beta-muramic acid catabolic process"/>
    <property type="evidence" value="ECO:0007669"/>
    <property type="project" value="UniProtKB-UniRule"/>
</dbReference>
<dbReference type="GO" id="GO:0005524">
    <property type="term" value="F:ATP binding"/>
    <property type="evidence" value="ECO:0007669"/>
    <property type="project" value="UniProtKB-UniRule"/>
</dbReference>
<protein>
    <recommendedName>
        <fullName evidence="1">Anhydro-N-acetylmuramic acid kinase</fullName>
        <ecNumber evidence="1">2.7.1.170</ecNumber>
    </recommendedName>
    <alternativeName>
        <fullName evidence="1">AnhMurNAc kinase</fullName>
    </alternativeName>
</protein>
<dbReference type="PANTHER" id="PTHR30605:SF0">
    <property type="entry name" value="ANHYDRO-N-ACETYLMURAMIC ACID KINASE"/>
    <property type="match status" value="1"/>
</dbReference>
<dbReference type="UniPathway" id="UPA00544"/>
<dbReference type="Pfam" id="PF03702">
    <property type="entry name" value="AnmK"/>
    <property type="match status" value="1"/>
</dbReference>
<evidence type="ECO:0000313" key="2">
    <source>
        <dbReference type="EMBL" id="NDY84279.1"/>
    </source>
</evidence>
<dbReference type="GO" id="GO:0016301">
    <property type="term" value="F:kinase activity"/>
    <property type="evidence" value="ECO:0007669"/>
    <property type="project" value="UniProtKB-KW"/>
</dbReference>
<comment type="catalytic activity">
    <reaction evidence="1">
        <text>1,6-anhydro-N-acetyl-beta-muramate + ATP + H2O = N-acetyl-D-muramate 6-phosphate + ADP + H(+)</text>
        <dbReference type="Rhea" id="RHEA:24952"/>
        <dbReference type="ChEBI" id="CHEBI:15377"/>
        <dbReference type="ChEBI" id="CHEBI:15378"/>
        <dbReference type="ChEBI" id="CHEBI:30616"/>
        <dbReference type="ChEBI" id="CHEBI:58690"/>
        <dbReference type="ChEBI" id="CHEBI:58722"/>
        <dbReference type="ChEBI" id="CHEBI:456216"/>
        <dbReference type="EC" id="2.7.1.170"/>
    </reaction>
</comment>
<dbReference type="InterPro" id="IPR005338">
    <property type="entry name" value="Anhydro_N_Ac-Mur_kinase"/>
</dbReference>
<keyword evidence="1" id="KW-0119">Carbohydrate metabolism</keyword>
<organism evidence="2">
    <name type="scientific">Sheuella amnicola</name>
    <dbReference type="NCBI Taxonomy" id="2707330"/>
    <lineage>
        <taxon>Bacteria</taxon>
        <taxon>Pseudomonadati</taxon>
        <taxon>Pseudomonadota</taxon>
        <taxon>Betaproteobacteria</taxon>
        <taxon>Burkholderiales</taxon>
        <taxon>Alcaligenaceae</taxon>
        <taxon>Sheuella</taxon>
    </lineage>
</organism>
<dbReference type="InterPro" id="IPR043129">
    <property type="entry name" value="ATPase_NBD"/>
</dbReference>
<comment type="caution">
    <text evidence="2">The sequence shown here is derived from an EMBL/GenBank/DDBJ whole genome shotgun (WGS) entry which is preliminary data.</text>
</comment>
<dbReference type="GO" id="GO:0006040">
    <property type="term" value="P:amino sugar metabolic process"/>
    <property type="evidence" value="ECO:0007669"/>
    <property type="project" value="InterPro"/>
</dbReference>
<sequence>MSGTSLDGIDGVLARFDASGKPEVLARSELALPLALRTELLSLNQAGSDELARSALAANTLAKLSANVVQDVLRIAKMQAHQISAIGSHGQTVRHQPGLGYTIQLNAPALLAELTDITVIADFRSRDIAAGGQGAPLVPFFHAGVFQSGSTRVVLNLGGIANITVLQPGHHPVGFDTGPANVLMDGWCMKHTGQFFDRDGAWGATGNVHSRLLSHLIDSEPWFSLPAPKSTGRDLFHEVWLETRLNEIESSGEKISVTDVQATLCALTAETITRAIQTYAPNLTDLLVCGGGARNNQMLNALRTRLNCPVTTTEVVGIGTQDVEALAFAWLAWAHQNRISVTDTGVTGTRGPRILGATWPR</sequence>
<dbReference type="NCBIfam" id="NF007139">
    <property type="entry name" value="PRK09585.1-3"/>
    <property type="match status" value="1"/>
</dbReference>
<evidence type="ECO:0000256" key="1">
    <source>
        <dbReference type="HAMAP-Rule" id="MF_01270"/>
    </source>
</evidence>
<comment type="function">
    <text evidence="1">Catalyzes the specific phosphorylation of 1,6-anhydro-N-acetylmuramic acid (anhMurNAc) with the simultaneous cleavage of the 1,6-anhydro ring, generating MurNAc-6-P. Is required for the utilization of anhMurNAc either imported from the medium or derived from its own cell wall murein, and thus plays a role in cell wall recycling.</text>
</comment>
<comment type="similarity">
    <text evidence="1">Belongs to the anhydro-N-acetylmuramic acid kinase family.</text>
</comment>
<dbReference type="GO" id="GO:0009254">
    <property type="term" value="P:peptidoglycan turnover"/>
    <property type="evidence" value="ECO:0007669"/>
    <property type="project" value="UniProtKB-UniRule"/>
</dbReference>
<feature type="binding site" evidence="1">
    <location>
        <begin position="3"/>
        <end position="10"/>
    </location>
    <ligand>
        <name>ATP</name>
        <dbReference type="ChEBI" id="CHEBI:30616"/>
    </ligand>
</feature>
<keyword evidence="1 2" id="KW-0418">Kinase</keyword>
<dbReference type="SUPFAM" id="SSF53067">
    <property type="entry name" value="Actin-like ATPase domain"/>
    <property type="match status" value="1"/>
</dbReference>
<comment type="pathway">
    <text evidence="1">Cell wall biogenesis; peptidoglycan recycling.</text>
</comment>
<gene>
    <name evidence="1" type="primary">anmK</name>
    <name evidence="2" type="ORF">G3I67_13680</name>
</gene>
<dbReference type="EMBL" id="JAAGRN010000010">
    <property type="protein sequence ID" value="NDY84279.1"/>
    <property type="molecule type" value="Genomic_DNA"/>
</dbReference>
<comment type="pathway">
    <text evidence="1">Amino-sugar metabolism; 1,6-anhydro-N-acetylmuramate degradation.</text>
</comment>
<dbReference type="HAMAP" id="MF_01270">
    <property type="entry name" value="AnhMurNAc_kinase"/>
    <property type="match status" value="1"/>
</dbReference>
<dbReference type="UniPathway" id="UPA00343"/>
<dbReference type="Gene3D" id="3.30.420.40">
    <property type="match status" value="2"/>
</dbReference>
<proteinExistence type="inferred from homology"/>
<dbReference type="EC" id="2.7.1.170" evidence="1"/>
<reference evidence="2" key="1">
    <citation type="submission" date="2020-02" db="EMBL/GenBank/DDBJ databases">
        <authorList>
            <person name="Chen W.-M."/>
        </authorList>
    </citation>
    <scope>NUCLEOTIDE SEQUENCE</scope>
    <source>
        <strain evidence="2">NBD-18</strain>
    </source>
</reference>